<reference evidence="1" key="1">
    <citation type="submission" date="2021-06" db="EMBL/GenBank/DDBJ databases">
        <authorList>
            <person name="Hodson N. C."/>
            <person name="Mongue J. A."/>
            <person name="Jaron S. K."/>
        </authorList>
    </citation>
    <scope>NUCLEOTIDE SEQUENCE</scope>
</reference>
<comment type="caution">
    <text evidence="1">The sequence shown here is derived from an EMBL/GenBank/DDBJ whole genome shotgun (WGS) entry which is preliminary data.</text>
</comment>
<dbReference type="AlphaFoldDB" id="A0A8J2PRC9"/>
<name>A0A8J2PRC9_9HEXA</name>
<keyword evidence="2" id="KW-1185">Reference proteome</keyword>
<sequence length="41" mass="4376">MIKVQNLDIHYMTVGTGENVLVCLPGALGVAQLDYGLLMKG</sequence>
<accession>A0A8J2PRC9</accession>
<evidence type="ECO:0000313" key="1">
    <source>
        <dbReference type="EMBL" id="CAG7833640.1"/>
    </source>
</evidence>
<proteinExistence type="predicted"/>
<dbReference type="Proteomes" id="UP000708208">
    <property type="component" value="Unassembled WGS sequence"/>
</dbReference>
<feature type="non-terminal residue" evidence="1">
    <location>
        <position position="1"/>
    </location>
</feature>
<organism evidence="1 2">
    <name type="scientific">Allacma fusca</name>
    <dbReference type="NCBI Taxonomy" id="39272"/>
    <lineage>
        <taxon>Eukaryota</taxon>
        <taxon>Metazoa</taxon>
        <taxon>Ecdysozoa</taxon>
        <taxon>Arthropoda</taxon>
        <taxon>Hexapoda</taxon>
        <taxon>Collembola</taxon>
        <taxon>Symphypleona</taxon>
        <taxon>Sminthuridae</taxon>
        <taxon>Allacma</taxon>
    </lineage>
</organism>
<gene>
    <name evidence="1" type="ORF">AFUS01_LOCUS43242</name>
</gene>
<protein>
    <recommendedName>
        <fullName evidence="3">Alpha/beta hydrolase</fullName>
    </recommendedName>
</protein>
<evidence type="ECO:0008006" key="3">
    <source>
        <dbReference type="Google" id="ProtNLM"/>
    </source>
</evidence>
<dbReference type="EMBL" id="CAJVCH010569966">
    <property type="protein sequence ID" value="CAG7833640.1"/>
    <property type="molecule type" value="Genomic_DNA"/>
</dbReference>
<evidence type="ECO:0000313" key="2">
    <source>
        <dbReference type="Proteomes" id="UP000708208"/>
    </source>
</evidence>